<evidence type="ECO:0000256" key="1">
    <source>
        <dbReference type="SAM" id="MobiDB-lite"/>
    </source>
</evidence>
<feature type="compositionally biased region" description="Basic and acidic residues" evidence="1">
    <location>
        <begin position="93"/>
        <end position="110"/>
    </location>
</feature>
<reference evidence="2" key="1">
    <citation type="submission" date="2020-02" db="EMBL/GenBank/DDBJ databases">
        <authorList>
            <person name="Meier V. D."/>
        </authorList>
    </citation>
    <scope>NUCLEOTIDE SEQUENCE</scope>
    <source>
        <strain evidence="2">AVDCRST_MAG57</strain>
    </source>
</reference>
<evidence type="ECO:0000313" key="2">
    <source>
        <dbReference type="EMBL" id="CAA9260358.1"/>
    </source>
</evidence>
<dbReference type="AlphaFoldDB" id="A0A6J4IVL0"/>
<name>A0A6J4IVL0_9ACTN</name>
<feature type="compositionally biased region" description="Basic residues" evidence="1">
    <location>
        <begin position="264"/>
        <end position="277"/>
    </location>
</feature>
<feature type="non-terminal residue" evidence="2">
    <location>
        <position position="517"/>
    </location>
</feature>
<feature type="compositionally biased region" description="Basic and acidic residues" evidence="1">
    <location>
        <begin position="507"/>
        <end position="517"/>
    </location>
</feature>
<feature type="compositionally biased region" description="Basic residues" evidence="1">
    <location>
        <begin position="339"/>
        <end position="352"/>
    </location>
</feature>
<gene>
    <name evidence="2" type="ORF">AVDCRST_MAG57-2617</name>
</gene>
<keyword evidence="2" id="KW-0560">Oxidoreductase</keyword>
<feature type="region of interest" description="Disordered" evidence="1">
    <location>
        <begin position="230"/>
        <end position="517"/>
    </location>
</feature>
<accession>A0A6J4IVL0</accession>
<feature type="compositionally biased region" description="Low complexity" evidence="1">
    <location>
        <begin position="67"/>
        <end position="90"/>
    </location>
</feature>
<feature type="compositionally biased region" description="Basic residues" evidence="1">
    <location>
        <begin position="296"/>
        <end position="309"/>
    </location>
</feature>
<feature type="compositionally biased region" description="Basic residues" evidence="1">
    <location>
        <begin position="454"/>
        <end position="470"/>
    </location>
</feature>
<feature type="compositionally biased region" description="Basic and acidic residues" evidence="1">
    <location>
        <begin position="234"/>
        <end position="251"/>
    </location>
</feature>
<feature type="compositionally biased region" description="Basic residues" evidence="1">
    <location>
        <begin position="400"/>
        <end position="414"/>
    </location>
</feature>
<protein>
    <submittedName>
        <fullName evidence="2">Aldehyde dehydrogenase</fullName>
        <ecNumber evidence="2">1.2.1.3</ecNumber>
    </submittedName>
</protein>
<dbReference type="EMBL" id="CADCTI010000217">
    <property type="protein sequence ID" value="CAA9260358.1"/>
    <property type="molecule type" value="Genomic_DNA"/>
</dbReference>
<feature type="compositionally biased region" description="Basic and acidic residues" evidence="1">
    <location>
        <begin position="380"/>
        <end position="399"/>
    </location>
</feature>
<sequence length="517" mass="57525">VARRSDGHGHGCLCGQRRPPRHHADLRVDGPRQRRGRRRLPGARRRRSAGDGRPRPVRRDGLGGPGLRRAQAAAGRLPRLPRPAAARAGRPGPPRERQAARRRDPRDHAGHRPPRLGRRARQEGTGLPQGVGRHARGQPRRLPGVPAARRHRRHRPVELPGVHADGVDRLRAGRGQRRRLQALGAHPRRRRLAGRRVAGGGARLRGRVPGRHRFRLDRCRALRCRGGQAGVHRLGTDRPEGHGGVRGDAHPGAHGARRQGRDDRRRRRRRGRRRRCRGLGLDEQRRADLHRDRAGLRHQRGLRPVRRGGHQPGAEAPPGFGRRGVVRPDDHGVPEGRRPAARGRGRVRRWARGPRGGRSQPVPRRELRRPGGAARRPRGQRGDLGGDLRPDPVDHEGARRRGGAAAHQHLRPRPGRLGVHEVEGPRPGPRPAHAQRHDLDQLGADLRLRPGTAFRRRGRQRLRPHPRRGRAQGVHPRQGDHPPAGGAAGQPDELRAAGVGHRRAGPRHGDHPREQAM</sequence>
<feature type="compositionally biased region" description="Basic and acidic residues" evidence="1">
    <location>
        <begin position="48"/>
        <end position="61"/>
    </location>
</feature>
<feature type="non-terminal residue" evidence="2">
    <location>
        <position position="1"/>
    </location>
</feature>
<feature type="compositionally biased region" description="Basic residues" evidence="1">
    <location>
        <begin position="33"/>
        <end position="47"/>
    </location>
</feature>
<feature type="region of interest" description="Disordered" evidence="1">
    <location>
        <begin position="1"/>
        <end position="156"/>
    </location>
</feature>
<proteinExistence type="predicted"/>
<organism evidence="2">
    <name type="scientific">uncultured Blastococcus sp</name>
    <dbReference type="NCBI Taxonomy" id="217144"/>
    <lineage>
        <taxon>Bacteria</taxon>
        <taxon>Bacillati</taxon>
        <taxon>Actinomycetota</taxon>
        <taxon>Actinomycetes</taxon>
        <taxon>Geodermatophilales</taxon>
        <taxon>Geodermatophilaceae</taxon>
        <taxon>Blastococcus</taxon>
        <taxon>environmental samples</taxon>
    </lineage>
</organism>
<dbReference type="EC" id="1.2.1.3" evidence="2"/>
<feature type="compositionally biased region" description="Basic and acidic residues" evidence="1">
    <location>
        <begin position="280"/>
        <end position="295"/>
    </location>
</feature>
<feature type="compositionally biased region" description="Basic and acidic residues" evidence="1">
    <location>
        <begin position="326"/>
        <end position="338"/>
    </location>
</feature>
<feature type="compositionally biased region" description="Basic and acidic residues" evidence="1">
    <location>
        <begin position="22"/>
        <end position="32"/>
    </location>
</feature>
<dbReference type="GO" id="GO:0004029">
    <property type="term" value="F:aldehyde dehydrogenase (NAD+) activity"/>
    <property type="evidence" value="ECO:0007669"/>
    <property type="project" value="UniProtKB-EC"/>
</dbReference>